<dbReference type="AlphaFoldDB" id="A0A7S1T1J5"/>
<dbReference type="InterPro" id="IPR036291">
    <property type="entry name" value="NAD(P)-bd_dom_sf"/>
</dbReference>
<dbReference type="GO" id="GO:0016491">
    <property type="term" value="F:oxidoreductase activity"/>
    <property type="evidence" value="ECO:0007669"/>
    <property type="project" value="UniProtKB-KW"/>
</dbReference>
<reference evidence="2" key="1">
    <citation type="submission" date="2021-01" db="EMBL/GenBank/DDBJ databases">
        <authorList>
            <person name="Corre E."/>
            <person name="Pelletier E."/>
            <person name="Niang G."/>
            <person name="Scheremetjew M."/>
            <person name="Finn R."/>
            <person name="Kale V."/>
            <person name="Holt S."/>
            <person name="Cochrane G."/>
            <person name="Meng A."/>
            <person name="Brown T."/>
            <person name="Cohen L."/>
        </authorList>
    </citation>
    <scope>NUCLEOTIDE SEQUENCE</scope>
    <source>
        <strain evidence="2">PLY429</strain>
    </source>
</reference>
<protein>
    <recommendedName>
        <fullName evidence="3">Protochlorophyllide reductase</fullName>
    </recommendedName>
</protein>
<evidence type="ECO:0008006" key="3">
    <source>
        <dbReference type="Google" id="ProtNLM"/>
    </source>
</evidence>
<dbReference type="PANTHER" id="PTHR47534">
    <property type="entry name" value="YALI0E05731P"/>
    <property type="match status" value="1"/>
</dbReference>
<organism evidence="2">
    <name type="scientific">Tetraselmis chuii</name>
    <dbReference type="NCBI Taxonomy" id="63592"/>
    <lineage>
        <taxon>Eukaryota</taxon>
        <taxon>Viridiplantae</taxon>
        <taxon>Chlorophyta</taxon>
        <taxon>core chlorophytes</taxon>
        <taxon>Chlorodendrophyceae</taxon>
        <taxon>Chlorodendrales</taxon>
        <taxon>Chlorodendraceae</taxon>
        <taxon>Tetraselmis</taxon>
    </lineage>
</organism>
<keyword evidence="1" id="KW-0560">Oxidoreductase</keyword>
<evidence type="ECO:0000313" key="2">
    <source>
        <dbReference type="EMBL" id="CAD9215560.1"/>
    </source>
</evidence>
<evidence type="ECO:0000256" key="1">
    <source>
        <dbReference type="ARBA" id="ARBA00023002"/>
    </source>
</evidence>
<accession>A0A7S1T1J5</accession>
<dbReference type="InterPro" id="IPR002347">
    <property type="entry name" value="SDR_fam"/>
</dbReference>
<gene>
    <name evidence="2" type="ORF">TCHU04912_LOCUS17800</name>
</gene>
<sequence>MSSSEGARRALVIGGTSGVGRGLAQWLAGKHVHVTVAGRSQERGGAVVEACREVWPEGEFDFMSVDAFSIKALADACAAYARSSSRLDYLVLTQGMATIQGYTPTDSGLDQKLVLHHFGRMASILALRDLLTTTSGKDGADVRVLSVLSAGVHSPLAAYKQDPILRNNYSIKNAADFAGFAQDLCLDGVSRETPGVAFVHAAPGFVRTNWGSEFPSALRWMVRGLQVFGKSEAVCAAEMGKALVDPRYAGGFHLMGPTGNPVPKTKIHNDEAVEFMWKATKDAVLPAMTGQPTKSES</sequence>
<dbReference type="SUPFAM" id="SSF51735">
    <property type="entry name" value="NAD(P)-binding Rossmann-fold domains"/>
    <property type="match status" value="1"/>
</dbReference>
<proteinExistence type="predicted"/>
<dbReference type="InterPro" id="IPR052228">
    <property type="entry name" value="Sec_Metab_Biosynth_Oxidored"/>
</dbReference>
<dbReference type="EMBL" id="HBGG01033961">
    <property type="protein sequence ID" value="CAD9215560.1"/>
    <property type="molecule type" value="Transcribed_RNA"/>
</dbReference>
<dbReference type="Gene3D" id="3.40.50.720">
    <property type="entry name" value="NAD(P)-binding Rossmann-like Domain"/>
    <property type="match status" value="1"/>
</dbReference>
<dbReference type="Pfam" id="PF00106">
    <property type="entry name" value="adh_short"/>
    <property type="match status" value="1"/>
</dbReference>
<name>A0A7S1T1J5_9CHLO</name>
<dbReference type="PRINTS" id="PR00081">
    <property type="entry name" value="GDHRDH"/>
</dbReference>
<dbReference type="PANTHER" id="PTHR47534:SF3">
    <property type="entry name" value="ALCOHOL DEHYDROGENASE-LIKE C-TERMINAL DOMAIN-CONTAINING PROTEIN"/>
    <property type="match status" value="1"/>
</dbReference>